<feature type="transmembrane region" description="Helical" evidence="6">
    <location>
        <begin position="207"/>
        <end position="229"/>
    </location>
</feature>
<dbReference type="InterPro" id="IPR036890">
    <property type="entry name" value="HATPase_C_sf"/>
</dbReference>
<dbReference type="CDD" id="cd17546">
    <property type="entry name" value="REC_hyHK_CKI1_RcsC-like"/>
    <property type="match status" value="1"/>
</dbReference>
<keyword evidence="6" id="KW-0812">Transmembrane</keyword>
<keyword evidence="3 5" id="KW-0597">Phosphoprotein</keyword>
<dbReference type="PROSITE" id="PS50110">
    <property type="entry name" value="RESPONSE_REGULATORY"/>
    <property type="match status" value="1"/>
</dbReference>
<dbReference type="SMART" id="SM00448">
    <property type="entry name" value="REC"/>
    <property type="match status" value="1"/>
</dbReference>
<dbReference type="EMBL" id="FOUI01000001">
    <property type="protein sequence ID" value="SFM16514.1"/>
    <property type="molecule type" value="Genomic_DNA"/>
</dbReference>
<feature type="modified residue" description="4-aspartylphosphate" evidence="5">
    <location>
        <position position="852"/>
    </location>
</feature>
<dbReference type="Gene3D" id="3.40.50.2300">
    <property type="match status" value="1"/>
</dbReference>
<gene>
    <name evidence="9" type="ORF">SAMN05216217_101413</name>
</gene>
<dbReference type="GO" id="GO:0000155">
    <property type="term" value="F:phosphorelay sensor kinase activity"/>
    <property type="evidence" value="ECO:0007669"/>
    <property type="project" value="InterPro"/>
</dbReference>
<dbReference type="InterPro" id="IPR011006">
    <property type="entry name" value="CheY-like_superfamily"/>
</dbReference>
<keyword evidence="6" id="KW-1133">Transmembrane helix</keyword>
<dbReference type="InterPro" id="IPR036097">
    <property type="entry name" value="HisK_dim/P_sf"/>
</dbReference>
<comment type="catalytic activity">
    <reaction evidence="1">
        <text>ATP + protein L-histidine = ADP + protein N-phospho-L-histidine.</text>
        <dbReference type="EC" id="2.7.13.3"/>
    </reaction>
</comment>
<evidence type="ECO:0000256" key="6">
    <source>
        <dbReference type="SAM" id="Phobius"/>
    </source>
</evidence>
<dbReference type="InterPro" id="IPR011622">
    <property type="entry name" value="7TMR_DISM_rcpt_extracell_dom2"/>
</dbReference>
<dbReference type="InterPro" id="IPR005467">
    <property type="entry name" value="His_kinase_dom"/>
</dbReference>
<feature type="transmembrane region" description="Helical" evidence="6">
    <location>
        <begin position="266"/>
        <end position="287"/>
    </location>
</feature>
<dbReference type="Proteomes" id="UP000243629">
    <property type="component" value="Unassembled WGS sequence"/>
</dbReference>
<dbReference type="Gene3D" id="3.30.565.10">
    <property type="entry name" value="Histidine kinase-like ATPase, C-terminal domain"/>
    <property type="match status" value="1"/>
</dbReference>
<dbReference type="Pfam" id="PF07696">
    <property type="entry name" value="7TMR-DISMED2"/>
    <property type="match status" value="1"/>
</dbReference>
<dbReference type="SMART" id="SM00388">
    <property type="entry name" value="HisKA"/>
    <property type="match status" value="1"/>
</dbReference>
<dbReference type="InterPro" id="IPR001789">
    <property type="entry name" value="Sig_transdc_resp-reg_receiver"/>
</dbReference>
<sequence>MDSRCNPPLPGRAPCACPRPPVLCRPGLLRWLLLYLFICSTPALAASPLLVLETPHQHLNLAPWLEFREDPQATLGWQEALQDSADWRAVQGVHANKGKNQSVWWFRFSVQLNQAAPEPMVLQPGYPLLDDLQLWHIPADGDLRMLRSGDHLPLADRPVMVRNPWLPVQLEPGINQFLLRVDTTSTVSLPLHLVSWSTSASQQERLMLFNGSFYGVVFGLFFYNLFLFLSLRESSYFWYLVYNINMLLFIASFDGTLWLFGGPGGMLQSSIIYMLMFSHCIVATQFSRHFLHTATEFPQLERLLRAKMAIMAVFLVSLPVIGLHAYNTLASLAVLVSSIILLASGIHVWRSGFRYGSFYTLAWGLLLVSLIISTLNSLGLLVNVSAGTLWIKLGVSCELVLLSLGLADRIRALREERQQADEKALQAQLERDAQNRFLARMSHEIRTPLNGVMGMLQLLRDTPLNERQRHYLDTVNGSGKALLSIINDILDYARIESGNLQLEQIAFDPEELLSDSCSLFTAQALDKQLDMHCWVNSNIPSQLIGDPTRIKQILLNLLSNAFKFTDRGGVSLHIEGQPAKQSHGNWSLRFVVRDSGIGIAPEAAQHLFRSFVQADSSTTRRYGGSGLGLAICQELAGIMGGRVTLESQPQHGSTFTLELELPGRSIPCPEPAPLSALVIREQPAEHLQQLLQRNGITIIGYARDLPQSICESARLIILDSTGMPLEQLSRALWSLHDKKLPSLILLDRQHQVRQRLPAHCKLLHLPITPGHLRDALHELLTHQLPLAEPAQRQSMAKRDLRILVAEDNPVNQMVIRGMLHSLGYQCELVGNGAEALAEYRARPTHWQLILMDCEMPMMDGYEATQMIRLFEQEQDLPGIPVLALTAHVIDGYRDRASAAGMQCMLGKPLQRDELAQALELWGRNSSNRQNNSSSDTP</sequence>
<dbReference type="FunFam" id="3.30.565.10:FF:000010">
    <property type="entry name" value="Sensor histidine kinase RcsC"/>
    <property type="match status" value="1"/>
</dbReference>
<feature type="transmembrane region" description="Helical" evidence="6">
    <location>
        <begin position="332"/>
        <end position="349"/>
    </location>
</feature>
<dbReference type="PRINTS" id="PR00344">
    <property type="entry name" value="BCTRLSENSOR"/>
</dbReference>
<keyword evidence="9" id="KW-0418">Kinase</keyword>
<dbReference type="PANTHER" id="PTHR45339:SF5">
    <property type="entry name" value="HISTIDINE KINASE"/>
    <property type="match status" value="1"/>
</dbReference>
<feature type="transmembrane region" description="Helical" evidence="6">
    <location>
        <begin position="308"/>
        <end position="326"/>
    </location>
</feature>
<evidence type="ECO:0000256" key="5">
    <source>
        <dbReference type="PROSITE-ProRule" id="PRU00169"/>
    </source>
</evidence>
<keyword evidence="6" id="KW-0472">Membrane</keyword>
<reference evidence="10" key="1">
    <citation type="submission" date="2016-10" db="EMBL/GenBank/DDBJ databases">
        <authorList>
            <person name="Varghese N."/>
            <person name="Submissions S."/>
        </authorList>
    </citation>
    <scope>NUCLEOTIDE SEQUENCE [LARGE SCALE GENOMIC DNA]</scope>
    <source>
        <strain evidence="10">DSM 24213</strain>
    </source>
</reference>
<organism evidence="9 10">
    <name type="scientific">Halopseudomonas yangmingensis</name>
    <dbReference type="NCBI Taxonomy" id="1720063"/>
    <lineage>
        <taxon>Bacteria</taxon>
        <taxon>Pseudomonadati</taxon>
        <taxon>Pseudomonadota</taxon>
        <taxon>Gammaproteobacteria</taxon>
        <taxon>Pseudomonadales</taxon>
        <taxon>Pseudomonadaceae</taxon>
        <taxon>Halopseudomonas</taxon>
    </lineage>
</organism>
<evidence type="ECO:0000256" key="2">
    <source>
        <dbReference type="ARBA" id="ARBA00012438"/>
    </source>
</evidence>
<dbReference type="PROSITE" id="PS50109">
    <property type="entry name" value="HIS_KIN"/>
    <property type="match status" value="1"/>
</dbReference>
<dbReference type="InterPro" id="IPR003594">
    <property type="entry name" value="HATPase_dom"/>
</dbReference>
<dbReference type="EC" id="2.7.13.3" evidence="2"/>
<evidence type="ECO:0000313" key="9">
    <source>
        <dbReference type="EMBL" id="SFM16514.1"/>
    </source>
</evidence>
<keyword evidence="9" id="KW-0808">Transferase</keyword>
<dbReference type="Pfam" id="PF00512">
    <property type="entry name" value="HisKA"/>
    <property type="match status" value="1"/>
</dbReference>
<accession>A0A1I4NLV9</accession>
<dbReference type="InterPro" id="IPR011623">
    <property type="entry name" value="7TMR_DISM_rcpt_extracell_dom1"/>
</dbReference>
<dbReference type="CDD" id="cd00082">
    <property type="entry name" value="HisKA"/>
    <property type="match status" value="1"/>
</dbReference>
<proteinExistence type="predicted"/>
<dbReference type="Pfam" id="PF02518">
    <property type="entry name" value="HATPase_c"/>
    <property type="match status" value="1"/>
</dbReference>
<evidence type="ECO:0000259" key="8">
    <source>
        <dbReference type="PROSITE" id="PS50110"/>
    </source>
</evidence>
<dbReference type="CDD" id="cd16922">
    <property type="entry name" value="HATPase_EvgS-ArcB-TorS-like"/>
    <property type="match status" value="1"/>
</dbReference>
<dbReference type="SMART" id="SM00387">
    <property type="entry name" value="HATPase_c"/>
    <property type="match status" value="1"/>
</dbReference>
<name>A0A1I4NLV9_9GAMM</name>
<feature type="transmembrane region" description="Helical" evidence="6">
    <location>
        <begin position="361"/>
        <end position="382"/>
    </location>
</feature>
<evidence type="ECO:0000256" key="3">
    <source>
        <dbReference type="ARBA" id="ARBA00022553"/>
    </source>
</evidence>
<feature type="domain" description="Histidine kinase" evidence="7">
    <location>
        <begin position="440"/>
        <end position="663"/>
    </location>
</feature>
<dbReference type="STRING" id="1720063.SAMN05216217_101413"/>
<dbReference type="SUPFAM" id="SSF47384">
    <property type="entry name" value="Homodimeric domain of signal transducing histidine kinase"/>
    <property type="match status" value="1"/>
</dbReference>
<dbReference type="Gene3D" id="2.60.40.2380">
    <property type="match status" value="1"/>
</dbReference>
<dbReference type="PANTHER" id="PTHR45339">
    <property type="entry name" value="HYBRID SIGNAL TRANSDUCTION HISTIDINE KINASE J"/>
    <property type="match status" value="1"/>
</dbReference>
<evidence type="ECO:0000259" key="7">
    <source>
        <dbReference type="PROSITE" id="PS50109"/>
    </source>
</evidence>
<dbReference type="InterPro" id="IPR003661">
    <property type="entry name" value="HisK_dim/P_dom"/>
</dbReference>
<evidence type="ECO:0000256" key="4">
    <source>
        <dbReference type="ARBA" id="ARBA00023012"/>
    </source>
</evidence>
<protein>
    <recommendedName>
        <fullName evidence="2">histidine kinase</fullName>
        <ecNumber evidence="2">2.7.13.3</ecNumber>
    </recommendedName>
</protein>
<dbReference type="Pfam" id="PF00072">
    <property type="entry name" value="Response_reg"/>
    <property type="match status" value="1"/>
</dbReference>
<evidence type="ECO:0000313" key="10">
    <source>
        <dbReference type="Proteomes" id="UP000243629"/>
    </source>
</evidence>
<feature type="transmembrane region" description="Helical" evidence="6">
    <location>
        <begin position="236"/>
        <end position="260"/>
    </location>
</feature>
<dbReference type="AlphaFoldDB" id="A0A1I4NLV9"/>
<feature type="domain" description="Response regulatory" evidence="8">
    <location>
        <begin position="801"/>
        <end position="922"/>
    </location>
</feature>
<keyword evidence="4" id="KW-0902">Two-component regulatory system</keyword>
<dbReference type="InterPro" id="IPR004358">
    <property type="entry name" value="Sig_transdc_His_kin-like_C"/>
</dbReference>
<dbReference type="Gene3D" id="1.10.287.130">
    <property type="match status" value="1"/>
</dbReference>
<dbReference type="SUPFAM" id="SSF52172">
    <property type="entry name" value="CheY-like"/>
    <property type="match status" value="1"/>
</dbReference>
<keyword evidence="10" id="KW-1185">Reference proteome</keyword>
<dbReference type="SUPFAM" id="SSF55874">
    <property type="entry name" value="ATPase domain of HSP90 chaperone/DNA topoisomerase II/histidine kinase"/>
    <property type="match status" value="1"/>
</dbReference>
<dbReference type="Pfam" id="PF07695">
    <property type="entry name" value="7TMR-DISM_7TM"/>
    <property type="match status" value="1"/>
</dbReference>
<evidence type="ECO:0000256" key="1">
    <source>
        <dbReference type="ARBA" id="ARBA00000085"/>
    </source>
</evidence>